<dbReference type="AlphaFoldDB" id="A0AAP2Z6B0"/>
<evidence type="ECO:0000313" key="2">
    <source>
        <dbReference type="EMBL" id="MCU4750938.1"/>
    </source>
</evidence>
<organism evidence="2 3">
    <name type="scientific">Natronosalvus hydrolyticus</name>
    <dbReference type="NCBI Taxonomy" id="2979988"/>
    <lineage>
        <taxon>Archaea</taxon>
        <taxon>Methanobacteriati</taxon>
        <taxon>Methanobacteriota</taxon>
        <taxon>Stenosarchaea group</taxon>
        <taxon>Halobacteria</taxon>
        <taxon>Halobacteriales</taxon>
        <taxon>Natrialbaceae</taxon>
        <taxon>Natronosalvus</taxon>
    </lineage>
</organism>
<proteinExistence type="predicted"/>
<dbReference type="Proteomes" id="UP001321047">
    <property type="component" value="Unassembled WGS sequence"/>
</dbReference>
<dbReference type="RefSeq" id="WP_342806194.1">
    <property type="nucleotide sequence ID" value="NZ_JAOPJZ010000001.1"/>
</dbReference>
<name>A0AAP2Z6B0_9EURY</name>
<gene>
    <name evidence="2" type="ORF">OB919_02895</name>
</gene>
<evidence type="ECO:0000256" key="1">
    <source>
        <dbReference type="SAM" id="MobiDB-lite"/>
    </source>
</evidence>
<accession>A0AAP2Z6B0</accession>
<comment type="caution">
    <text evidence="2">The sequence shown here is derived from an EMBL/GenBank/DDBJ whole genome shotgun (WGS) entry which is preliminary data.</text>
</comment>
<keyword evidence="3" id="KW-1185">Reference proteome</keyword>
<evidence type="ECO:0000313" key="3">
    <source>
        <dbReference type="Proteomes" id="UP001321047"/>
    </source>
</evidence>
<reference evidence="2 3" key="1">
    <citation type="submission" date="2022-09" db="EMBL/GenBank/DDBJ databases">
        <title>Enrichment on poylsaccharides allowed isolation of novel metabolic and taxonomic groups of Haloarchaea.</title>
        <authorList>
            <person name="Sorokin D.Y."/>
            <person name="Elcheninov A.G."/>
            <person name="Khizhniak T.V."/>
            <person name="Kolganova T.V."/>
            <person name="Kublanov I.V."/>
        </authorList>
    </citation>
    <scope>NUCLEOTIDE SEQUENCE [LARGE SCALE GENOMIC DNA]</scope>
    <source>
        <strain evidence="2 3">AArc-curdl1</strain>
    </source>
</reference>
<sequence length="377" mass="43487">MAPDDRREFDQCLETALDDLSVDEIYDELNQEVDQSENHLELIIATASAFHQNPIADGYSSGYRFAFTEPLEEQNSEAVGEEGVRNGDALLAKEEEDSIYLCIVECKSGSNAGRDWINELEDIEEAINTDDYREKLKEQLGIEDKEIRHEQYVLLGRAISIFAMDYDRLADDVDIPPNYAFWGYDFGDQKMVNIHGEVRDPELASVINDSIDAGLIENPINFTFSDHPITQLQSLVEELIAEKQQGNDEHPFEFNRSEFYEKFDEELQVGFTGEVREQLVEERVDSLLDTGVEIELFTSAPERLNSSHDYRILFKGKRIKAAKKAVETKFLNHRSEVKHKERAFEDVMEDFTPEQTRLDEQDWVSNDDDEEENEEDD</sequence>
<feature type="compositionally biased region" description="Acidic residues" evidence="1">
    <location>
        <begin position="361"/>
        <end position="377"/>
    </location>
</feature>
<feature type="region of interest" description="Disordered" evidence="1">
    <location>
        <begin position="344"/>
        <end position="377"/>
    </location>
</feature>
<dbReference type="EMBL" id="JAOPJZ010000001">
    <property type="protein sequence ID" value="MCU4750938.1"/>
    <property type="molecule type" value="Genomic_DNA"/>
</dbReference>
<protein>
    <submittedName>
        <fullName evidence="2">Uncharacterized protein</fullName>
    </submittedName>
</protein>